<dbReference type="Gene3D" id="1.10.8.60">
    <property type="match status" value="1"/>
</dbReference>
<dbReference type="InterPro" id="IPR003593">
    <property type="entry name" value="AAA+_ATPase"/>
</dbReference>
<dbReference type="PRINTS" id="PR01590">
    <property type="entry name" value="HTHFIS"/>
</dbReference>
<dbReference type="InterPro" id="IPR002078">
    <property type="entry name" value="Sigma_54_int"/>
</dbReference>
<evidence type="ECO:0000256" key="3">
    <source>
        <dbReference type="ARBA" id="ARBA00023015"/>
    </source>
</evidence>
<keyword evidence="3" id="KW-0805">Transcription regulation</keyword>
<protein>
    <submittedName>
        <fullName evidence="8">Sigma 54-interacting transcriptional regulator</fullName>
    </submittedName>
</protein>
<dbReference type="PANTHER" id="PTHR32071">
    <property type="entry name" value="TRANSCRIPTIONAL REGULATORY PROTEIN"/>
    <property type="match status" value="1"/>
</dbReference>
<proteinExistence type="predicted"/>
<keyword evidence="2" id="KW-0067">ATP-binding</keyword>
<dbReference type="InterPro" id="IPR027417">
    <property type="entry name" value="P-loop_NTPase"/>
</dbReference>
<keyword evidence="5" id="KW-0804">Transcription</keyword>
<dbReference type="Pfam" id="PF25601">
    <property type="entry name" value="AAA_lid_14"/>
    <property type="match status" value="1"/>
</dbReference>
<dbReference type="CDD" id="cd00009">
    <property type="entry name" value="AAA"/>
    <property type="match status" value="1"/>
</dbReference>
<evidence type="ECO:0000259" key="7">
    <source>
        <dbReference type="PROSITE" id="PS50045"/>
    </source>
</evidence>
<dbReference type="Gene3D" id="3.30.450.20">
    <property type="entry name" value="PAS domain"/>
    <property type="match status" value="1"/>
</dbReference>
<dbReference type="SMART" id="SM00382">
    <property type="entry name" value="AAA"/>
    <property type="match status" value="1"/>
</dbReference>
<organism evidence="8 9">
    <name type="scientific">Fusibacter bizertensis</name>
    <dbReference type="NCBI Taxonomy" id="1488331"/>
    <lineage>
        <taxon>Bacteria</taxon>
        <taxon>Bacillati</taxon>
        <taxon>Bacillota</taxon>
        <taxon>Clostridia</taxon>
        <taxon>Eubacteriales</taxon>
        <taxon>Eubacteriales Family XII. Incertae Sedis</taxon>
        <taxon>Fusibacter</taxon>
    </lineage>
</organism>
<keyword evidence="9" id="KW-1185">Reference proteome</keyword>
<gene>
    <name evidence="8" type="ORF">QE109_05150</name>
</gene>
<dbReference type="InterPro" id="IPR002197">
    <property type="entry name" value="HTH_Fis"/>
</dbReference>
<dbReference type="Proteomes" id="UP001158045">
    <property type="component" value="Unassembled WGS sequence"/>
</dbReference>
<dbReference type="InterPro" id="IPR035965">
    <property type="entry name" value="PAS-like_dom_sf"/>
</dbReference>
<dbReference type="InterPro" id="IPR009057">
    <property type="entry name" value="Homeodomain-like_sf"/>
</dbReference>
<reference evidence="8 9" key="1">
    <citation type="submission" date="2023-04" db="EMBL/GenBank/DDBJ databases">
        <title>Fusibacter bizertensis strain WBS, isolated from littoral bottom sediments of the Arctic seas - biochemical and genomic analysis.</title>
        <authorList>
            <person name="Brioukhanov A.L."/>
        </authorList>
    </citation>
    <scope>NUCLEOTIDE SEQUENCE [LARGE SCALE GENOMIC DNA]</scope>
    <source>
        <strain evidence="8 9">WBS</strain>
    </source>
</reference>
<comment type="caution">
    <text evidence="8">The sequence shown here is derived from an EMBL/GenBank/DDBJ whole genome shotgun (WGS) entry which is preliminary data.</text>
</comment>
<dbReference type="Pfam" id="PF02954">
    <property type="entry name" value="HTH_8"/>
    <property type="match status" value="1"/>
</dbReference>
<accession>A0ABT6NAT2</accession>
<keyword evidence="6" id="KW-0175">Coiled coil</keyword>
<evidence type="ECO:0000313" key="8">
    <source>
        <dbReference type="EMBL" id="MDH8677522.1"/>
    </source>
</evidence>
<dbReference type="PROSITE" id="PS00676">
    <property type="entry name" value="SIGMA54_INTERACT_2"/>
    <property type="match status" value="1"/>
</dbReference>
<dbReference type="SUPFAM" id="SSF46689">
    <property type="entry name" value="Homeodomain-like"/>
    <property type="match status" value="1"/>
</dbReference>
<dbReference type="Pfam" id="PF00158">
    <property type="entry name" value="Sigma54_activat"/>
    <property type="match status" value="1"/>
</dbReference>
<evidence type="ECO:0000256" key="1">
    <source>
        <dbReference type="ARBA" id="ARBA00022741"/>
    </source>
</evidence>
<dbReference type="EMBL" id="JARYZI010000002">
    <property type="protein sequence ID" value="MDH8677522.1"/>
    <property type="molecule type" value="Genomic_DNA"/>
</dbReference>
<evidence type="ECO:0000256" key="5">
    <source>
        <dbReference type="ARBA" id="ARBA00023163"/>
    </source>
</evidence>
<evidence type="ECO:0000313" key="9">
    <source>
        <dbReference type="Proteomes" id="UP001158045"/>
    </source>
</evidence>
<evidence type="ECO:0000256" key="4">
    <source>
        <dbReference type="ARBA" id="ARBA00023125"/>
    </source>
</evidence>
<dbReference type="PROSITE" id="PS50045">
    <property type="entry name" value="SIGMA54_INTERACT_4"/>
    <property type="match status" value="1"/>
</dbReference>
<dbReference type="PROSITE" id="PS00688">
    <property type="entry name" value="SIGMA54_INTERACT_3"/>
    <property type="match status" value="1"/>
</dbReference>
<dbReference type="SUPFAM" id="SSF55785">
    <property type="entry name" value="PYP-like sensor domain (PAS domain)"/>
    <property type="match status" value="1"/>
</dbReference>
<name>A0ABT6NAT2_9FIRM</name>
<dbReference type="InterPro" id="IPR058031">
    <property type="entry name" value="AAA_lid_NorR"/>
</dbReference>
<feature type="coiled-coil region" evidence="6">
    <location>
        <begin position="115"/>
        <end position="142"/>
    </location>
</feature>
<dbReference type="RefSeq" id="WP_281093337.1">
    <property type="nucleotide sequence ID" value="NZ_JARYZI010000002.1"/>
</dbReference>
<evidence type="ECO:0000256" key="6">
    <source>
        <dbReference type="SAM" id="Coils"/>
    </source>
</evidence>
<dbReference type="InterPro" id="IPR025943">
    <property type="entry name" value="Sigma_54_int_dom_ATP-bd_2"/>
</dbReference>
<dbReference type="PANTHER" id="PTHR32071:SF57">
    <property type="entry name" value="C4-DICARBOXYLATE TRANSPORT TRANSCRIPTIONAL REGULATORY PROTEIN DCTD"/>
    <property type="match status" value="1"/>
</dbReference>
<evidence type="ECO:0000256" key="2">
    <source>
        <dbReference type="ARBA" id="ARBA00022840"/>
    </source>
</evidence>
<dbReference type="SUPFAM" id="SSF52540">
    <property type="entry name" value="P-loop containing nucleoside triphosphate hydrolases"/>
    <property type="match status" value="1"/>
</dbReference>
<dbReference type="Gene3D" id="1.10.10.60">
    <property type="entry name" value="Homeodomain-like"/>
    <property type="match status" value="1"/>
</dbReference>
<keyword evidence="4" id="KW-0238">DNA-binding</keyword>
<feature type="domain" description="Sigma-54 factor interaction" evidence="7">
    <location>
        <begin position="149"/>
        <end position="379"/>
    </location>
</feature>
<dbReference type="Gene3D" id="3.40.50.300">
    <property type="entry name" value="P-loop containing nucleotide triphosphate hydrolases"/>
    <property type="match status" value="1"/>
</dbReference>
<dbReference type="InterPro" id="IPR025944">
    <property type="entry name" value="Sigma_54_int_dom_CS"/>
</dbReference>
<sequence length="470" mass="53702">MDRSYEQLKWEMEILDEFIEKAYEGLIIIDKDGLIIKFKYERFLDVKEEEVIGKHVTEVVENTRLHIVLKTGMPEIGDIQIIKGHNCVTSRIPIIRNSEVVGAVGTILFKDILEVKHLSDHLEQMKQHVKKYKQELKRLNLAKYSFESILTADPHMLSLIDSAKKAAEGNVSVYIEGASGTGKEYFAHAIHEASLRRYGPFVRINCASIPKDLFESELFGYEPGAFTGASTHGRIGKFELANGGTIFLDELSSMPFEMQAKLLRVIEEREMERVGGNQRINIDVRFISASNEELHELVNQGKFRSDLYYRLKVVHLQLPPLKDRKRDVMLLATHYVTHFAKENNSSLEGFSKEAKHCLEHYTWPGNVRELRNVVESAVNLSKTKQIIVSDLPDYIAHDKIVQETQYLDVLSLVPQNLDSDLYTMMDRVEKTLIEKAIDEARGSRTKAAQILGIHRTALYKKMAKLGIESK</sequence>
<keyword evidence="1" id="KW-0547">Nucleotide-binding</keyword>